<dbReference type="EMBL" id="JACAGC010000016">
    <property type="protein sequence ID" value="KAF6312463.1"/>
    <property type="molecule type" value="Genomic_DNA"/>
</dbReference>
<protein>
    <submittedName>
        <fullName evidence="1">Adaptor protein, phosphotyrosine interacting with PH domain and leucine zipper 1</fullName>
    </submittedName>
</protein>
<proteinExistence type="predicted"/>
<evidence type="ECO:0000313" key="1">
    <source>
        <dbReference type="EMBL" id="KAF6312463.1"/>
    </source>
</evidence>
<reference evidence="1 2" key="1">
    <citation type="journal article" date="2020" name="Nature">
        <title>Six reference-quality genomes reveal evolution of bat adaptations.</title>
        <authorList>
            <person name="Jebb D."/>
            <person name="Huang Z."/>
            <person name="Pippel M."/>
            <person name="Hughes G.M."/>
            <person name="Lavrichenko K."/>
            <person name="Devanna P."/>
            <person name="Winkler S."/>
            <person name="Jermiin L.S."/>
            <person name="Skirmuntt E.C."/>
            <person name="Katzourakis A."/>
            <person name="Burkitt-Gray L."/>
            <person name="Ray D.A."/>
            <person name="Sullivan K.A.M."/>
            <person name="Roscito J.G."/>
            <person name="Kirilenko B.M."/>
            <person name="Davalos L.M."/>
            <person name="Corthals A.P."/>
            <person name="Power M.L."/>
            <person name="Jones G."/>
            <person name="Ransome R.D."/>
            <person name="Dechmann D.K.N."/>
            <person name="Locatelli A.G."/>
            <person name="Puechmaille S.J."/>
            <person name="Fedrigo O."/>
            <person name="Jarvis E.D."/>
            <person name="Hiller M."/>
            <person name="Vernes S.C."/>
            <person name="Myers E.W."/>
            <person name="Teeling E.C."/>
        </authorList>
    </citation>
    <scope>NUCLEOTIDE SEQUENCE [LARGE SCALE GENOMIC DNA]</scope>
    <source>
        <strain evidence="1">MRhiFer1</strain>
        <tissue evidence="1">Lung</tissue>
    </source>
</reference>
<sequence length="21" mass="2472">MIMMLQLTDTVDCQKKGKMTR</sequence>
<accession>A0A7J7UHW9</accession>
<dbReference type="Proteomes" id="UP000585614">
    <property type="component" value="Unassembled WGS sequence"/>
</dbReference>
<dbReference type="AlphaFoldDB" id="A0A7J7UHW9"/>
<gene>
    <name evidence="1" type="ORF">mRhiFer1_000867</name>
</gene>
<evidence type="ECO:0000313" key="2">
    <source>
        <dbReference type="Proteomes" id="UP000585614"/>
    </source>
</evidence>
<organism evidence="1 2">
    <name type="scientific">Rhinolophus ferrumequinum</name>
    <name type="common">Greater horseshoe bat</name>
    <dbReference type="NCBI Taxonomy" id="59479"/>
    <lineage>
        <taxon>Eukaryota</taxon>
        <taxon>Metazoa</taxon>
        <taxon>Chordata</taxon>
        <taxon>Craniata</taxon>
        <taxon>Vertebrata</taxon>
        <taxon>Euteleostomi</taxon>
        <taxon>Mammalia</taxon>
        <taxon>Eutheria</taxon>
        <taxon>Laurasiatheria</taxon>
        <taxon>Chiroptera</taxon>
        <taxon>Yinpterochiroptera</taxon>
        <taxon>Rhinolophoidea</taxon>
        <taxon>Rhinolophidae</taxon>
        <taxon>Rhinolophinae</taxon>
        <taxon>Rhinolophus</taxon>
    </lineage>
</organism>
<comment type="caution">
    <text evidence="1">The sequence shown here is derived from an EMBL/GenBank/DDBJ whole genome shotgun (WGS) entry which is preliminary data.</text>
</comment>
<name>A0A7J7UHW9_RHIFE</name>